<keyword evidence="3" id="KW-1185">Reference proteome</keyword>
<dbReference type="RefSeq" id="WP_066163662.1">
    <property type="nucleotide sequence ID" value="NZ_CP136137.1"/>
</dbReference>
<evidence type="ECO:0000313" key="2">
    <source>
        <dbReference type="EMBL" id="WYY09240.1"/>
    </source>
</evidence>
<dbReference type="InterPro" id="IPR032710">
    <property type="entry name" value="NTF2-like_dom_sf"/>
</dbReference>
<accession>A0ABZ2U692</accession>
<gene>
    <name evidence="2" type="ORF">RVF87_09360</name>
</gene>
<dbReference type="Pfam" id="PF12680">
    <property type="entry name" value="SnoaL_2"/>
    <property type="match status" value="1"/>
</dbReference>
<dbReference type="SUPFAM" id="SSF54427">
    <property type="entry name" value="NTF2-like"/>
    <property type="match status" value="1"/>
</dbReference>
<dbReference type="Gene3D" id="3.10.450.50">
    <property type="match status" value="1"/>
</dbReference>
<dbReference type="Proteomes" id="UP001479933">
    <property type="component" value="Chromosome"/>
</dbReference>
<evidence type="ECO:0000313" key="3">
    <source>
        <dbReference type="Proteomes" id="UP001479933"/>
    </source>
</evidence>
<feature type="domain" description="SnoaL-like" evidence="1">
    <location>
        <begin position="11"/>
        <end position="101"/>
    </location>
</feature>
<organism evidence="2 3">
    <name type="scientific">Gordonia hydrophobica</name>
    <dbReference type="NCBI Taxonomy" id="40516"/>
    <lineage>
        <taxon>Bacteria</taxon>
        <taxon>Bacillati</taxon>
        <taxon>Actinomycetota</taxon>
        <taxon>Actinomycetes</taxon>
        <taxon>Mycobacteriales</taxon>
        <taxon>Gordoniaceae</taxon>
        <taxon>Gordonia</taxon>
    </lineage>
</organism>
<evidence type="ECO:0000259" key="1">
    <source>
        <dbReference type="Pfam" id="PF12680"/>
    </source>
</evidence>
<dbReference type="EMBL" id="CP136137">
    <property type="protein sequence ID" value="WYY09240.1"/>
    <property type="molecule type" value="Genomic_DNA"/>
</dbReference>
<sequence length="247" mass="26246">MDIRTAMLATVERSPAAVANHDKAAWLALFDTDGIVNDPVGSTPHRGDQRLAAFYDTFIAPNSVVFHPDHDIVCGDTVVRDLTLEITMGDGVVLSVPAHLRYVLATPSLIAGLYAHWELPSMVGQLLGTGIGAVPVSGRLSLRLLRNQGLTGSAGFARGFLGVGAAQKRLAAEFFGDPSPDLPVRYGTDDDAPAASLADRLAGWRIGKTIAAGEFVTLSLARGDERAVALCRFARRTLTHVTVYVEA</sequence>
<name>A0ABZ2U692_9ACTN</name>
<proteinExistence type="predicted"/>
<protein>
    <submittedName>
        <fullName evidence="2">Nuclear transport factor 2 family protein</fullName>
    </submittedName>
</protein>
<reference evidence="2 3" key="1">
    <citation type="journal article" date="2023" name="Virus Evol.">
        <title>Computational host range prediction-The good, the bad, and the ugly.</title>
        <authorList>
            <person name="Howell A.A."/>
            <person name="Versoza C.J."/>
            <person name="Pfeifer S.P."/>
        </authorList>
    </citation>
    <scope>NUCLEOTIDE SEQUENCE [LARGE SCALE GENOMIC DNA]</scope>
    <source>
        <strain evidence="2 3">1610/1b</strain>
    </source>
</reference>
<dbReference type="InterPro" id="IPR037401">
    <property type="entry name" value="SnoaL-like"/>
</dbReference>